<dbReference type="RefSeq" id="WP_086569141.1">
    <property type="nucleotide sequence ID" value="NZ_JAFMOF010000003.1"/>
</dbReference>
<keyword evidence="3" id="KW-1185">Reference proteome</keyword>
<evidence type="ECO:0000313" key="3">
    <source>
        <dbReference type="Proteomes" id="UP000664781"/>
    </source>
</evidence>
<protein>
    <submittedName>
        <fullName evidence="2">DUF397 domain-containing protein</fullName>
    </submittedName>
</protein>
<gene>
    <name evidence="2" type="ORF">J1792_22705</name>
</gene>
<accession>A0A939JT96</accession>
<dbReference type="Proteomes" id="UP000664781">
    <property type="component" value="Unassembled WGS sequence"/>
</dbReference>
<dbReference type="AlphaFoldDB" id="A0A939JT96"/>
<comment type="caution">
    <text evidence="2">The sequence shown here is derived from an EMBL/GenBank/DDBJ whole genome shotgun (WGS) entry which is preliminary data.</text>
</comment>
<dbReference type="EMBL" id="JAFMOF010000003">
    <property type="protein sequence ID" value="MBO0655484.1"/>
    <property type="molecule type" value="Genomic_DNA"/>
</dbReference>
<sequence>MNVVWHKSSYSASNSNCVEMGVFGASVAVRDSKDPHGPSLNISARAWSEFISGIGTGIFPVAK</sequence>
<organism evidence="2 3">
    <name type="scientific">Streptomyces triculaminicus</name>
    <dbReference type="NCBI Taxonomy" id="2816232"/>
    <lineage>
        <taxon>Bacteria</taxon>
        <taxon>Bacillati</taxon>
        <taxon>Actinomycetota</taxon>
        <taxon>Actinomycetes</taxon>
        <taxon>Kitasatosporales</taxon>
        <taxon>Streptomycetaceae</taxon>
        <taxon>Streptomyces</taxon>
    </lineage>
</organism>
<reference evidence="2" key="1">
    <citation type="submission" date="2021-03" db="EMBL/GenBank/DDBJ databases">
        <title>Streptomyces strains.</title>
        <authorList>
            <person name="Lund M.B."/>
            <person name="Toerring T."/>
        </authorList>
    </citation>
    <scope>NUCLEOTIDE SEQUENCE</scope>
    <source>
        <strain evidence="2">JCM 4242</strain>
    </source>
</reference>
<evidence type="ECO:0000259" key="1">
    <source>
        <dbReference type="Pfam" id="PF04149"/>
    </source>
</evidence>
<feature type="domain" description="DUF397" evidence="1">
    <location>
        <begin position="4"/>
        <end position="54"/>
    </location>
</feature>
<proteinExistence type="predicted"/>
<evidence type="ECO:0000313" key="2">
    <source>
        <dbReference type="EMBL" id="MBO0655484.1"/>
    </source>
</evidence>
<dbReference type="Pfam" id="PF04149">
    <property type="entry name" value="DUF397"/>
    <property type="match status" value="1"/>
</dbReference>
<dbReference type="InterPro" id="IPR007278">
    <property type="entry name" value="DUF397"/>
</dbReference>
<name>A0A939JT96_9ACTN</name>